<evidence type="ECO:0000256" key="1">
    <source>
        <dbReference type="SAM" id="MobiDB-lite"/>
    </source>
</evidence>
<evidence type="ECO:0000313" key="3">
    <source>
        <dbReference type="WBParaSite" id="ALUE_0000306001-mRNA-1"/>
    </source>
</evidence>
<dbReference type="WBParaSite" id="ALUE_0000306001-mRNA-1">
    <property type="protein sequence ID" value="ALUE_0000306001-mRNA-1"/>
    <property type="gene ID" value="ALUE_0000306001"/>
</dbReference>
<feature type="compositionally biased region" description="Polar residues" evidence="1">
    <location>
        <begin position="23"/>
        <end position="33"/>
    </location>
</feature>
<organism evidence="2 3">
    <name type="scientific">Ascaris lumbricoides</name>
    <name type="common">Giant roundworm</name>
    <dbReference type="NCBI Taxonomy" id="6252"/>
    <lineage>
        <taxon>Eukaryota</taxon>
        <taxon>Metazoa</taxon>
        <taxon>Ecdysozoa</taxon>
        <taxon>Nematoda</taxon>
        <taxon>Chromadorea</taxon>
        <taxon>Rhabditida</taxon>
        <taxon>Spirurina</taxon>
        <taxon>Ascaridomorpha</taxon>
        <taxon>Ascaridoidea</taxon>
        <taxon>Ascarididae</taxon>
        <taxon>Ascaris</taxon>
    </lineage>
</organism>
<sequence>MNKQGSAYGKECQQKANRRKTKALQSYLQNAQSCKEEKDGKESGPQSSVRKGHRKVVDHAHPLPLKIINDSNEVYESRKECCIRQTLITVRSQITKTERPPASHLFHLNGFPKRKRKRVENCYPYCP</sequence>
<keyword evidence="2" id="KW-1185">Reference proteome</keyword>
<evidence type="ECO:0000313" key="2">
    <source>
        <dbReference type="Proteomes" id="UP000036681"/>
    </source>
</evidence>
<reference evidence="3" key="1">
    <citation type="submission" date="2017-02" db="UniProtKB">
        <authorList>
            <consortium name="WormBaseParasite"/>
        </authorList>
    </citation>
    <scope>IDENTIFICATION</scope>
</reference>
<accession>A0A0M3HN47</accession>
<proteinExistence type="predicted"/>
<name>A0A0M3HN47_ASCLU</name>
<feature type="region of interest" description="Disordered" evidence="1">
    <location>
        <begin position="1"/>
        <end position="58"/>
    </location>
</feature>
<dbReference type="Proteomes" id="UP000036681">
    <property type="component" value="Unplaced"/>
</dbReference>
<protein>
    <submittedName>
        <fullName evidence="3">Uncharacterized protein</fullName>
    </submittedName>
</protein>
<dbReference type="AlphaFoldDB" id="A0A0M3HN47"/>